<name>A0A437PHR2_9HYPH</name>
<proteinExistence type="predicted"/>
<protein>
    <submittedName>
        <fullName evidence="1">DUF4054 domain-containing protein</fullName>
    </submittedName>
</protein>
<keyword evidence="2" id="KW-1185">Reference proteome</keyword>
<dbReference type="AlphaFoldDB" id="A0A437PHR2"/>
<reference evidence="1 2" key="1">
    <citation type="submission" date="2019-01" db="EMBL/GenBank/DDBJ databases">
        <authorList>
            <person name="Chen W.-M."/>
        </authorList>
    </citation>
    <scope>NUCLEOTIDE SEQUENCE [LARGE SCALE GENOMIC DNA]</scope>
    <source>
        <strain evidence="1 2">TER-1</strain>
    </source>
</reference>
<dbReference type="Pfam" id="PF13262">
    <property type="entry name" value="DUF4054"/>
    <property type="match status" value="1"/>
</dbReference>
<dbReference type="InterPro" id="IPR025127">
    <property type="entry name" value="DUF4054"/>
</dbReference>
<comment type="caution">
    <text evidence="1">The sequence shown here is derived from an EMBL/GenBank/DDBJ whole genome shotgun (WGS) entry which is preliminary data.</text>
</comment>
<sequence length="122" mass="12562">MIMASPADLKARFPAFSAAPDTAVAAALAEAASRVDATWAEADRDLGLLLHAAHSLTLDGHGSGEGALMRAGGPDLRSLRSGSVHIERRDAPAPIAGGLGLTSYGRRFHDLLLRNAPGVTVV</sequence>
<organism evidence="1 2">
    <name type="scientific">Methylobacterium oryzihabitans</name>
    <dbReference type="NCBI Taxonomy" id="2499852"/>
    <lineage>
        <taxon>Bacteria</taxon>
        <taxon>Pseudomonadati</taxon>
        <taxon>Pseudomonadota</taxon>
        <taxon>Alphaproteobacteria</taxon>
        <taxon>Hyphomicrobiales</taxon>
        <taxon>Methylobacteriaceae</taxon>
        <taxon>Methylobacterium</taxon>
    </lineage>
</organism>
<gene>
    <name evidence="1" type="ORF">EOE48_01690</name>
</gene>
<dbReference type="Proteomes" id="UP000286997">
    <property type="component" value="Unassembled WGS sequence"/>
</dbReference>
<accession>A0A437PHR2</accession>
<evidence type="ECO:0000313" key="1">
    <source>
        <dbReference type="EMBL" id="RVU21785.1"/>
    </source>
</evidence>
<dbReference type="EMBL" id="SACP01000001">
    <property type="protein sequence ID" value="RVU21785.1"/>
    <property type="molecule type" value="Genomic_DNA"/>
</dbReference>
<dbReference type="OrthoDB" id="7583638at2"/>
<evidence type="ECO:0000313" key="2">
    <source>
        <dbReference type="Proteomes" id="UP000286997"/>
    </source>
</evidence>